<keyword evidence="3" id="KW-0677">Repeat</keyword>
<keyword evidence="4 7" id="KW-0863">Zinc-finger</keyword>
<keyword evidence="2" id="KW-0479">Metal-binding</keyword>
<dbReference type="InterPro" id="IPR050690">
    <property type="entry name" value="JHDM1_Histone_Demethylase"/>
</dbReference>
<protein>
    <recommendedName>
        <fullName evidence="8">PHD-type domain-containing protein</fullName>
    </recommendedName>
</protein>
<dbReference type="InterPro" id="IPR013083">
    <property type="entry name" value="Znf_RING/FYVE/PHD"/>
</dbReference>
<evidence type="ECO:0000259" key="8">
    <source>
        <dbReference type="PROSITE" id="PS50016"/>
    </source>
</evidence>
<reference evidence="9 10" key="1">
    <citation type="submission" date="2024-05" db="EMBL/GenBank/DDBJ databases">
        <title>Genome sequencing and assembly of Indian major carp, Cirrhinus mrigala (Hamilton, 1822).</title>
        <authorList>
            <person name="Mohindra V."/>
            <person name="Chowdhury L.M."/>
            <person name="Lal K."/>
            <person name="Jena J.K."/>
        </authorList>
    </citation>
    <scope>NUCLEOTIDE SEQUENCE [LARGE SCALE GENOMIC DNA]</scope>
    <source>
        <strain evidence="9">CM1030</strain>
        <tissue evidence="9">Blood</tissue>
    </source>
</reference>
<dbReference type="Proteomes" id="UP001529510">
    <property type="component" value="Unassembled WGS sequence"/>
</dbReference>
<gene>
    <name evidence="9" type="ORF">M9458_053776</name>
</gene>
<evidence type="ECO:0000256" key="2">
    <source>
        <dbReference type="ARBA" id="ARBA00022723"/>
    </source>
</evidence>
<evidence type="ECO:0000313" key="9">
    <source>
        <dbReference type="EMBL" id="KAL0150857.1"/>
    </source>
</evidence>
<dbReference type="SUPFAM" id="SSF57903">
    <property type="entry name" value="FYVE/PHD zinc finger"/>
    <property type="match status" value="1"/>
</dbReference>
<feature type="non-terminal residue" evidence="9">
    <location>
        <position position="1"/>
    </location>
</feature>
<dbReference type="AlphaFoldDB" id="A0ABD0ML90"/>
<accession>A0ABD0ML90</accession>
<dbReference type="Pfam" id="PF16866">
    <property type="entry name" value="PHD_4"/>
    <property type="match status" value="1"/>
</dbReference>
<keyword evidence="1" id="KW-0433">Leucine-rich repeat</keyword>
<dbReference type="InterPro" id="IPR019787">
    <property type="entry name" value="Znf_PHD-finger"/>
</dbReference>
<dbReference type="PANTHER" id="PTHR23123">
    <property type="entry name" value="PHD/F-BOX CONTAINING PROTEIN"/>
    <property type="match status" value="1"/>
</dbReference>
<keyword evidence="6" id="KW-0238">DNA-binding</keyword>
<dbReference type="GO" id="GO:0003677">
    <property type="term" value="F:DNA binding"/>
    <property type="evidence" value="ECO:0007669"/>
    <property type="project" value="UniProtKB-KW"/>
</dbReference>
<evidence type="ECO:0000256" key="3">
    <source>
        <dbReference type="ARBA" id="ARBA00022737"/>
    </source>
</evidence>
<evidence type="ECO:0000313" key="10">
    <source>
        <dbReference type="Proteomes" id="UP001529510"/>
    </source>
</evidence>
<dbReference type="FunFam" id="3.30.40.10:FF:000020">
    <property type="entry name" value="lysine-specific demethylase 2B isoform X1"/>
    <property type="match status" value="1"/>
</dbReference>
<feature type="domain" description="PHD-type" evidence="8">
    <location>
        <begin position="55"/>
        <end position="121"/>
    </location>
</feature>
<keyword evidence="10" id="KW-1185">Reference proteome</keyword>
<evidence type="ECO:0000256" key="5">
    <source>
        <dbReference type="ARBA" id="ARBA00022833"/>
    </source>
</evidence>
<dbReference type="GO" id="GO:0008270">
    <property type="term" value="F:zinc ion binding"/>
    <property type="evidence" value="ECO:0007669"/>
    <property type="project" value="UniProtKB-KW"/>
</dbReference>
<evidence type="ECO:0000256" key="6">
    <source>
        <dbReference type="ARBA" id="ARBA00023125"/>
    </source>
</evidence>
<feature type="non-terminal residue" evidence="9">
    <location>
        <position position="126"/>
    </location>
</feature>
<dbReference type="PROSITE" id="PS50016">
    <property type="entry name" value="ZF_PHD_2"/>
    <property type="match status" value="1"/>
</dbReference>
<organism evidence="9 10">
    <name type="scientific">Cirrhinus mrigala</name>
    <name type="common">Mrigala</name>
    <dbReference type="NCBI Taxonomy" id="683832"/>
    <lineage>
        <taxon>Eukaryota</taxon>
        <taxon>Metazoa</taxon>
        <taxon>Chordata</taxon>
        <taxon>Craniata</taxon>
        <taxon>Vertebrata</taxon>
        <taxon>Euteleostomi</taxon>
        <taxon>Actinopterygii</taxon>
        <taxon>Neopterygii</taxon>
        <taxon>Teleostei</taxon>
        <taxon>Ostariophysi</taxon>
        <taxon>Cypriniformes</taxon>
        <taxon>Cyprinidae</taxon>
        <taxon>Labeoninae</taxon>
        <taxon>Labeonini</taxon>
        <taxon>Cirrhinus</taxon>
    </lineage>
</organism>
<proteinExistence type="predicted"/>
<name>A0ABD0ML90_CIRMR</name>
<evidence type="ECO:0000256" key="1">
    <source>
        <dbReference type="ARBA" id="ARBA00022614"/>
    </source>
</evidence>
<dbReference type="InterPro" id="IPR011011">
    <property type="entry name" value="Znf_FYVE_PHD"/>
</dbReference>
<dbReference type="Gene3D" id="3.30.40.10">
    <property type="entry name" value="Zinc/RING finger domain, C3HC4 (zinc finger)"/>
    <property type="match status" value="1"/>
</dbReference>
<keyword evidence="5" id="KW-0862">Zinc</keyword>
<dbReference type="EMBL" id="JAMKFB020000267">
    <property type="protein sequence ID" value="KAL0150857.1"/>
    <property type="molecule type" value="Genomic_DNA"/>
</dbReference>
<evidence type="ECO:0000256" key="4">
    <source>
        <dbReference type="ARBA" id="ARBA00022771"/>
    </source>
</evidence>
<evidence type="ECO:0000256" key="7">
    <source>
        <dbReference type="PROSITE-ProRule" id="PRU00146"/>
    </source>
</evidence>
<sequence length="126" mass="13607">ACVKRAHLTAHLTAEQVISCCGLNAFDRVSIYTECSADVSDSNALDSGPPVLPHTAVCFACGEAGKEDTVESEEEKFSLSLMECTICNEIIHPSCLKMGKSEGIINDEIPNCWECPKCHKEGKTSK</sequence>
<comment type="caution">
    <text evidence="9">The sequence shown here is derived from an EMBL/GenBank/DDBJ whole genome shotgun (WGS) entry which is preliminary data.</text>
</comment>